<dbReference type="AlphaFoldDB" id="A0AAV1RK53"/>
<dbReference type="Proteomes" id="UP001314170">
    <property type="component" value="Unassembled WGS sequence"/>
</dbReference>
<sequence length="77" mass="8551">VTLYNENIHVLGSNELVQVIKIHPHRKAKNIAPLYPKEDSRSDALSKIKIKSKASSPVCVSVLSLVNNLLTYLSRVV</sequence>
<dbReference type="EMBL" id="CAWUPB010000994">
    <property type="protein sequence ID" value="CAK7336250.1"/>
    <property type="molecule type" value="Genomic_DNA"/>
</dbReference>
<evidence type="ECO:0000313" key="2">
    <source>
        <dbReference type="Proteomes" id="UP001314170"/>
    </source>
</evidence>
<protein>
    <submittedName>
        <fullName evidence="1">Uncharacterized protein</fullName>
    </submittedName>
</protein>
<reference evidence="1 2" key="1">
    <citation type="submission" date="2024-01" db="EMBL/GenBank/DDBJ databases">
        <authorList>
            <person name="Waweru B."/>
        </authorList>
    </citation>
    <scope>NUCLEOTIDE SEQUENCE [LARGE SCALE GENOMIC DNA]</scope>
</reference>
<comment type="caution">
    <text evidence="1">The sequence shown here is derived from an EMBL/GenBank/DDBJ whole genome shotgun (WGS) entry which is preliminary data.</text>
</comment>
<proteinExistence type="predicted"/>
<name>A0AAV1RK53_9ROSI</name>
<keyword evidence="2" id="KW-1185">Reference proteome</keyword>
<organism evidence="1 2">
    <name type="scientific">Dovyalis caffra</name>
    <dbReference type="NCBI Taxonomy" id="77055"/>
    <lineage>
        <taxon>Eukaryota</taxon>
        <taxon>Viridiplantae</taxon>
        <taxon>Streptophyta</taxon>
        <taxon>Embryophyta</taxon>
        <taxon>Tracheophyta</taxon>
        <taxon>Spermatophyta</taxon>
        <taxon>Magnoliopsida</taxon>
        <taxon>eudicotyledons</taxon>
        <taxon>Gunneridae</taxon>
        <taxon>Pentapetalae</taxon>
        <taxon>rosids</taxon>
        <taxon>fabids</taxon>
        <taxon>Malpighiales</taxon>
        <taxon>Salicaceae</taxon>
        <taxon>Flacourtieae</taxon>
        <taxon>Dovyalis</taxon>
    </lineage>
</organism>
<accession>A0AAV1RK53</accession>
<evidence type="ECO:0000313" key="1">
    <source>
        <dbReference type="EMBL" id="CAK7336250.1"/>
    </source>
</evidence>
<gene>
    <name evidence="1" type="ORF">DCAF_LOCUS11257</name>
</gene>
<feature type="non-terminal residue" evidence="1">
    <location>
        <position position="1"/>
    </location>
</feature>